<dbReference type="AlphaFoldDB" id="A0A1P8KGT2"/>
<protein>
    <submittedName>
        <fullName evidence="1">Uncharacterized protein</fullName>
    </submittedName>
</protein>
<dbReference type="EMBL" id="KX426227">
    <property type="protein sequence ID" value="APW48884.1"/>
    <property type="molecule type" value="Genomic_DNA"/>
</dbReference>
<reference evidence="1" key="1">
    <citation type="journal article" date="2016" name="Biomed. Res. Int.">
        <title>Resistance of Permafrost and Modern Acinetobacter lwoffii Strains to Heavy Metals and Arsenic Revealed by Genome Analysis.</title>
        <authorList>
            <person name="Mindlin S."/>
            <person name="Petrenko A."/>
            <person name="Kurakov A."/>
            <person name="Beletsky A."/>
            <person name="Mardanov A."/>
            <person name="Petrova M."/>
        </authorList>
    </citation>
    <scope>NUCLEOTIDE SEQUENCE</scope>
    <source>
        <strain evidence="1">ED23-35</strain>
        <plasmid evidence="1">pALWED1.1</plasmid>
    </source>
</reference>
<gene>
    <name evidence="1" type="ORF">BAA96_1p0179</name>
</gene>
<proteinExistence type="predicted"/>
<name>A0A1P8KGT2_ACILW</name>
<dbReference type="RefSeq" id="WP_032055061.1">
    <property type="nucleotide sequence ID" value="NZ_CP082144.1"/>
</dbReference>
<accession>A0A1P8KGT2</accession>
<organism evidence="1">
    <name type="scientific">Acinetobacter lwoffii</name>
    <dbReference type="NCBI Taxonomy" id="28090"/>
    <lineage>
        <taxon>Bacteria</taxon>
        <taxon>Pseudomonadati</taxon>
        <taxon>Pseudomonadota</taxon>
        <taxon>Gammaproteobacteria</taxon>
        <taxon>Moraxellales</taxon>
        <taxon>Moraxellaceae</taxon>
        <taxon>Acinetobacter</taxon>
    </lineage>
</organism>
<sequence length="262" mass="29793">MISITDKIKQISGFSDSDSEVVKDSVLSLSTALWIMNILMSTNFVIGLTKRDQKLFDNAKETLITEMKRLNYNLNDYKVLPVSKKNEPLLLQIKLEQKSDRIIDLVNANLKDLSKDESMVIEVLYANLMNSNSGVCITISDIHDKTALQVSEILTDISKELKVSTLSDVLDIYARPIEHNNAKVSFNLVNPWALSTDKKKTLCIAAPIFNEYNSPFKLIALLQNLIYLINQKCTNETDLLFDSINLPKFQNRLFGQSFFYIN</sequence>
<keyword evidence="1" id="KW-0614">Plasmid</keyword>
<geneLocation type="plasmid" evidence="1">
    <name>pALWED1.1</name>
</geneLocation>
<evidence type="ECO:0000313" key="1">
    <source>
        <dbReference type="EMBL" id="APW48884.1"/>
    </source>
</evidence>